<name>A0A084ACH3_LACLC</name>
<organism evidence="1 2">
    <name type="scientific">Lactococcus cremoris subsp. cremoris GE214</name>
    <dbReference type="NCBI Taxonomy" id="1415168"/>
    <lineage>
        <taxon>Bacteria</taxon>
        <taxon>Bacillati</taxon>
        <taxon>Bacillota</taxon>
        <taxon>Bacilli</taxon>
        <taxon>Lactobacillales</taxon>
        <taxon>Streptococcaceae</taxon>
        <taxon>Lactococcus</taxon>
        <taxon>Lactococcus cremoris subsp. cremoris</taxon>
    </lineage>
</organism>
<dbReference type="PATRIC" id="fig|1415168.3.peg.720"/>
<proteinExistence type="predicted"/>
<dbReference type="PANTHER" id="PTHR11122">
    <property type="entry name" value="APOSPORY-ASSOCIATED PROTEIN C-RELATED"/>
    <property type="match status" value="1"/>
</dbReference>
<dbReference type="Proteomes" id="UP000028401">
    <property type="component" value="Unassembled WGS sequence"/>
</dbReference>
<sequence length="293" mass="34370">MENQLLTLKNNELTVQINPKGAELTHVIDAENKFDFIWNGSEWPKHAPILFPAIGRSTDDEYLLDQKSYPMQQHGFASDYSFEIIEQKDDQLSLLFKDNEETYQSYPFHFEFKVTYQLVSKKLKIQFDIKNLSVKSLTFALGFHPAFNLSGTFEDYQLAFETQDTSLKQFEIVKNPFPYRSGKVKELTKSVSNFQLERKLFEKGLVIFDNKIEQVKLFSQSSDYQMTMKMTDFPYLCLWTKEDKNLSYLCIEPFQGLPDILNQKQELLQKEGNISLKANESKTYEVELNFNRK</sequence>
<dbReference type="RefSeq" id="WP_042747883.1">
    <property type="nucleotide sequence ID" value="NZ_AZSI01000014.1"/>
</dbReference>
<dbReference type="AlphaFoldDB" id="A0A084ACH3"/>
<dbReference type="GO" id="GO:0030246">
    <property type="term" value="F:carbohydrate binding"/>
    <property type="evidence" value="ECO:0007669"/>
    <property type="project" value="InterPro"/>
</dbReference>
<dbReference type="GO" id="GO:0016853">
    <property type="term" value="F:isomerase activity"/>
    <property type="evidence" value="ECO:0007669"/>
    <property type="project" value="InterPro"/>
</dbReference>
<dbReference type="SUPFAM" id="SSF74650">
    <property type="entry name" value="Galactose mutarotase-like"/>
    <property type="match status" value="1"/>
</dbReference>
<evidence type="ECO:0000313" key="1">
    <source>
        <dbReference type="EMBL" id="KEY63002.1"/>
    </source>
</evidence>
<evidence type="ECO:0000313" key="2">
    <source>
        <dbReference type="Proteomes" id="UP000028401"/>
    </source>
</evidence>
<dbReference type="PANTHER" id="PTHR11122:SF13">
    <property type="entry name" value="GLUCOSE-6-PHOSPHATE 1-EPIMERASE"/>
    <property type="match status" value="1"/>
</dbReference>
<dbReference type="CDD" id="cd09024">
    <property type="entry name" value="Aldose_epim_lacX"/>
    <property type="match status" value="1"/>
</dbReference>
<accession>A0A084ACH3</accession>
<gene>
    <name evidence="1" type="ORF">U725_00679</name>
</gene>
<dbReference type="InterPro" id="IPR037481">
    <property type="entry name" value="LacX"/>
</dbReference>
<comment type="caution">
    <text evidence="1">The sequence shown here is derived from an EMBL/GenBank/DDBJ whole genome shotgun (WGS) entry which is preliminary data.</text>
</comment>
<dbReference type="GO" id="GO:0005975">
    <property type="term" value="P:carbohydrate metabolic process"/>
    <property type="evidence" value="ECO:0007669"/>
    <property type="project" value="InterPro"/>
</dbReference>
<dbReference type="InterPro" id="IPR011013">
    <property type="entry name" value="Gal_mutarotase_sf_dom"/>
</dbReference>
<dbReference type="InterPro" id="IPR014718">
    <property type="entry name" value="GH-type_carb-bd"/>
</dbReference>
<reference evidence="1 2" key="1">
    <citation type="submission" date="2014-06" db="EMBL/GenBank/DDBJ databases">
        <title>Draft genome sequence of the putrescine producing strain Lactococcus lactis subsp cremoris GE214.</title>
        <authorList>
            <person name="Ladero V."/>
            <person name="Linares D.M."/>
            <person name="del Rio B."/>
            <person name="Mayo B."/>
            <person name="Martin M.C."/>
            <person name="Fernandez M."/>
            <person name="Alvarez M.A."/>
        </authorList>
    </citation>
    <scope>NUCLEOTIDE SEQUENCE [LARGE SCALE GENOMIC DNA]</scope>
    <source>
        <strain evidence="1 2">GE214</strain>
    </source>
</reference>
<dbReference type="InterPro" id="IPR008183">
    <property type="entry name" value="Aldose_1/G6P_1-epimerase"/>
</dbReference>
<dbReference type="EMBL" id="AZSI01000014">
    <property type="protein sequence ID" value="KEY63002.1"/>
    <property type="molecule type" value="Genomic_DNA"/>
</dbReference>
<dbReference type="Gene3D" id="2.70.98.10">
    <property type="match status" value="1"/>
</dbReference>
<protein>
    <recommendedName>
        <fullName evidence="3">Aldose 1-epimerase family protein</fullName>
    </recommendedName>
</protein>
<evidence type="ECO:0008006" key="3">
    <source>
        <dbReference type="Google" id="ProtNLM"/>
    </source>
</evidence>
<dbReference type="Pfam" id="PF01263">
    <property type="entry name" value="Aldose_epim"/>
    <property type="match status" value="1"/>
</dbReference>